<gene>
    <name evidence="3" type="ORF">V5O48_010549</name>
</gene>
<protein>
    <submittedName>
        <fullName evidence="3">Uncharacterized protein</fullName>
    </submittedName>
</protein>
<proteinExistence type="predicted"/>
<evidence type="ECO:0000313" key="3">
    <source>
        <dbReference type="EMBL" id="KAL0571414.1"/>
    </source>
</evidence>
<keyword evidence="4" id="KW-1185">Reference proteome</keyword>
<name>A0ABR3F862_9AGAR</name>
<feature type="region of interest" description="Disordered" evidence="2">
    <location>
        <begin position="1"/>
        <end position="70"/>
    </location>
</feature>
<accession>A0ABR3F862</accession>
<reference evidence="3 4" key="1">
    <citation type="submission" date="2024-02" db="EMBL/GenBank/DDBJ databases">
        <title>A draft genome for the cacao thread blight pathogen Marasmius crinis-equi.</title>
        <authorList>
            <person name="Cohen S.P."/>
            <person name="Baruah I.K."/>
            <person name="Amoako-Attah I."/>
            <person name="Bukari Y."/>
            <person name="Meinhardt L.W."/>
            <person name="Bailey B.A."/>
        </authorList>
    </citation>
    <scope>NUCLEOTIDE SEQUENCE [LARGE SCALE GENOMIC DNA]</scope>
    <source>
        <strain evidence="3 4">GH-76</strain>
    </source>
</reference>
<dbReference type="EMBL" id="JBAHYK010000774">
    <property type="protein sequence ID" value="KAL0571414.1"/>
    <property type="molecule type" value="Genomic_DNA"/>
</dbReference>
<dbReference type="Proteomes" id="UP001465976">
    <property type="component" value="Unassembled WGS sequence"/>
</dbReference>
<comment type="caution">
    <text evidence="3">The sequence shown here is derived from an EMBL/GenBank/DDBJ whole genome shotgun (WGS) entry which is preliminary data.</text>
</comment>
<evidence type="ECO:0000256" key="1">
    <source>
        <dbReference type="SAM" id="Coils"/>
    </source>
</evidence>
<evidence type="ECO:0000313" key="4">
    <source>
        <dbReference type="Proteomes" id="UP001465976"/>
    </source>
</evidence>
<keyword evidence="1" id="KW-0175">Coiled coil</keyword>
<evidence type="ECO:0000256" key="2">
    <source>
        <dbReference type="SAM" id="MobiDB-lite"/>
    </source>
</evidence>
<feature type="coiled-coil region" evidence="1">
    <location>
        <begin position="169"/>
        <end position="217"/>
    </location>
</feature>
<sequence>MSESQDLDVPSHSGSEISVDDAADVESQLAGESLLDLENLDDDMETTLPDGLHATTSWPSGSGADWVSPTLDNNGWGVPASPTPPRIGYFPWKNQGWVADHVRGDLEESGWSLNGNAQRDTALDGLASKEWAPIQLFRLTDGGRSGNAPAPTFTQAQVAARLGDILLTLSEKKQAAARLERNIRALEGAAARLRVRKKRVESQMREIEVTRGDLEDLHLAGLTFGHS</sequence>
<organism evidence="3 4">
    <name type="scientific">Marasmius crinis-equi</name>
    <dbReference type="NCBI Taxonomy" id="585013"/>
    <lineage>
        <taxon>Eukaryota</taxon>
        <taxon>Fungi</taxon>
        <taxon>Dikarya</taxon>
        <taxon>Basidiomycota</taxon>
        <taxon>Agaricomycotina</taxon>
        <taxon>Agaricomycetes</taxon>
        <taxon>Agaricomycetidae</taxon>
        <taxon>Agaricales</taxon>
        <taxon>Marasmiineae</taxon>
        <taxon>Marasmiaceae</taxon>
        <taxon>Marasmius</taxon>
    </lineage>
</organism>